<feature type="compositionally biased region" description="Low complexity" evidence="1">
    <location>
        <begin position="228"/>
        <end position="239"/>
    </location>
</feature>
<dbReference type="Proteomes" id="UP000004995">
    <property type="component" value="Unassembled WGS sequence"/>
</dbReference>
<protein>
    <submittedName>
        <fullName evidence="2">Uncharacterized protein</fullName>
    </submittedName>
</protein>
<dbReference type="EnsemblPlants" id="KQL11221">
    <property type="protein sequence ID" value="KQL11221"/>
    <property type="gene ID" value="SETIT_006952mg"/>
</dbReference>
<sequence length="309" mass="32780">MLSANQSPQFLGFISSGKWKPVALEHSLMLLLLLLVYHNSSLKYLAAQSSHRIIQFQLQEETPQKRSQSSDLRLVLLRDGDGRGPLVGPRGGGGRRGRQHTVVRSLCPSFDGDDDAASAPASMDLLVSAGLIDLIDRSVAFALPLESSRADGCFDLGRCSSGSGLGQAREAAWGTAGGRRRECQATGRWARASGAGAPLRVGLDVRAVRGFFRVGEGGSFRIGTAWLAPWGPRRPPSASGGSGRASEQQRVTVTGAHHVSHMVAGPRAGRGGSTAPAHGKTQRRTCPTGAARWCTAAKPSARFRPRQTK</sequence>
<feature type="region of interest" description="Disordered" evidence="1">
    <location>
        <begin position="228"/>
        <end position="249"/>
    </location>
</feature>
<evidence type="ECO:0000313" key="3">
    <source>
        <dbReference type="Proteomes" id="UP000004995"/>
    </source>
</evidence>
<organism evidence="2 3">
    <name type="scientific">Setaria italica</name>
    <name type="common">Foxtail millet</name>
    <name type="synonym">Panicum italicum</name>
    <dbReference type="NCBI Taxonomy" id="4555"/>
    <lineage>
        <taxon>Eukaryota</taxon>
        <taxon>Viridiplantae</taxon>
        <taxon>Streptophyta</taxon>
        <taxon>Embryophyta</taxon>
        <taxon>Tracheophyta</taxon>
        <taxon>Spermatophyta</taxon>
        <taxon>Magnoliopsida</taxon>
        <taxon>Liliopsida</taxon>
        <taxon>Poales</taxon>
        <taxon>Poaceae</taxon>
        <taxon>PACMAD clade</taxon>
        <taxon>Panicoideae</taxon>
        <taxon>Panicodae</taxon>
        <taxon>Paniceae</taxon>
        <taxon>Cenchrinae</taxon>
        <taxon>Setaria</taxon>
    </lineage>
</organism>
<dbReference type="AlphaFoldDB" id="K3XYE4"/>
<reference evidence="3" key="1">
    <citation type="journal article" date="2012" name="Nat. Biotechnol.">
        <title>Reference genome sequence of the model plant Setaria.</title>
        <authorList>
            <person name="Bennetzen J.L."/>
            <person name="Schmutz J."/>
            <person name="Wang H."/>
            <person name="Percifield R."/>
            <person name="Hawkins J."/>
            <person name="Pontaroli A.C."/>
            <person name="Estep M."/>
            <person name="Feng L."/>
            <person name="Vaughn J.N."/>
            <person name="Grimwood J."/>
            <person name="Jenkins J."/>
            <person name="Barry K."/>
            <person name="Lindquist E."/>
            <person name="Hellsten U."/>
            <person name="Deshpande S."/>
            <person name="Wang X."/>
            <person name="Wu X."/>
            <person name="Mitros T."/>
            <person name="Triplett J."/>
            <person name="Yang X."/>
            <person name="Ye C.Y."/>
            <person name="Mauro-Herrera M."/>
            <person name="Wang L."/>
            <person name="Li P."/>
            <person name="Sharma M."/>
            <person name="Sharma R."/>
            <person name="Ronald P.C."/>
            <person name="Panaud O."/>
            <person name="Kellogg E.A."/>
            <person name="Brutnell T.P."/>
            <person name="Doust A.N."/>
            <person name="Tuskan G.A."/>
            <person name="Rokhsar D."/>
            <person name="Devos K.M."/>
        </authorList>
    </citation>
    <scope>NUCLEOTIDE SEQUENCE [LARGE SCALE GENOMIC DNA]</scope>
    <source>
        <strain evidence="3">cv. Yugu1</strain>
    </source>
</reference>
<dbReference type="EMBL" id="AGNK02002585">
    <property type="status" value="NOT_ANNOTATED_CDS"/>
    <property type="molecule type" value="Genomic_DNA"/>
</dbReference>
<dbReference type="HOGENOM" id="CLU_901392_0_0_1"/>
<keyword evidence="3" id="KW-1185">Reference proteome</keyword>
<dbReference type="InParanoid" id="K3XYE4"/>
<dbReference type="Gramene" id="KQL11221">
    <property type="protein sequence ID" value="KQL11221"/>
    <property type="gene ID" value="SETIT_006952mg"/>
</dbReference>
<proteinExistence type="predicted"/>
<evidence type="ECO:0000313" key="2">
    <source>
        <dbReference type="EnsemblPlants" id="KQL11221"/>
    </source>
</evidence>
<evidence type="ECO:0000256" key="1">
    <source>
        <dbReference type="SAM" id="MobiDB-lite"/>
    </source>
</evidence>
<name>K3XYE4_SETIT</name>
<accession>K3XYE4</accession>
<reference evidence="2" key="2">
    <citation type="submission" date="2018-08" db="UniProtKB">
        <authorList>
            <consortium name="EnsemblPlants"/>
        </authorList>
    </citation>
    <scope>IDENTIFICATION</scope>
    <source>
        <strain evidence="2">Yugu1</strain>
    </source>
</reference>
<feature type="region of interest" description="Disordered" evidence="1">
    <location>
        <begin position="263"/>
        <end position="309"/>
    </location>
</feature>